<feature type="transmembrane region" description="Helical" evidence="1">
    <location>
        <begin position="165"/>
        <end position="187"/>
    </location>
</feature>
<feature type="transmembrane region" description="Helical" evidence="1">
    <location>
        <begin position="137"/>
        <end position="159"/>
    </location>
</feature>
<evidence type="ECO:0008006" key="4">
    <source>
        <dbReference type="Google" id="ProtNLM"/>
    </source>
</evidence>
<keyword evidence="1" id="KW-0472">Membrane</keyword>
<evidence type="ECO:0000256" key="1">
    <source>
        <dbReference type="SAM" id="Phobius"/>
    </source>
</evidence>
<keyword evidence="1" id="KW-0812">Transmembrane</keyword>
<keyword evidence="3" id="KW-1185">Reference proteome</keyword>
<comment type="caution">
    <text evidence="2">The sequence shown here is derived from an EMBL/GenBank/DDBJ whole genome shotgun (WGS) entry which is preliminary data.</text>
</comment>
<dbReference type="AlphaFoldDB" id="A0A6M0K157"/>
<feature type="transmembrane region" description="Helical" evidence="1">
    <location>
        <begin position="7"/>
        <end position="28"/>
    </location>
</feature>
<dbReference type="EMBL" id="JAAIJQ010000052">
    <property type="protein sequence ID" value="NEV63480.1"/>
    <property type="molecule type" value="Genomic_DNA"/>
</dbReference>
<feature type="transmembrane region" description="Helical" evidence="1">
    <location>
        <begin position="34"/>
        <end position="54"/>
    </location>
</feature>
<evidence type="ECO:0000313" key="2">
    <source>
        <dbReference type="EMBL" id="NEV63480.1"/>
    </source>
</evidence>
<reference evidence="2 3" key="1">
    <citation type="submission" date="2020-02" db="EMBL/GenBank/DDBJ databases">
        <title>Genome sequences of Thiorhodococcus mannitoliphagus and Thiorhodococcus minor, purple sulfur photosynthetic bacteria in the gammaproteobacterial family, Chromatiaceae.</title>
        <authorList>
            <person name="Aviles F.A."/>
            <person name="Meyer T.E."/>
            <person name="Kyndt J.A."/>
        </authorList>
    </citation>
    <scope>NUCLEOTIDE SEQUENCE [LARGE SCALE GENOMIC DNA]</scope>
    <source>
        <strain evidence="2 3">DSM 11518</strain>
    </source>
</reference>
<protein>
    <recommendedName>
        <fullName evidence="4">Ketosynthase</fullName>
    </recommendedName>
</protein>
<keyword evidence="1" id="KW-1133">Transmembrane helix</keyword>
<proteinExistence type="predicted"/>
<dbReference type="RefSeq" id="WP_164453942.1">
    <property type="nucleotide sequence ID" value="NZ_JAAIJQ010000052.1"/>
</dbReference>
<accession>A0A6M0K157</accession>
<dbReference type="Proteomes" id="UP000483379">
    <property type="component" value="Unassembled WGS sequence"/>
</dbReference>
<feature type="transmembrane region" description="Helical" evidence="1">
    <location>
        <begin position="86"/>
        <end position="108"/>
    </location>
</feature>
<name>A0A6M0K157_9GAMM</name>
<sequence length="219" mass="24274">MRPSLGFLRWIGIATVSSTYVWLAYLTTVSDEQGTLAAIVAITPVIVFALVLAWRTCHRGLSMVLWCCAVAALVLAWPVIEASFAWVYFIQHAGVLMLLALVFGRTLLPREEPLVTRLARMVHGHQLAPEIRRYTRWVTLTWTLFFVAMTVASGILFGLGDLARWSFFATLLTPALVAATFAAEYLVRRWALPAEIRTGLIESIRAGFEAARGTLPPAL</sequence>
<evidence type="ECO:0000313" key="3">
    <source>
        <dbReference type="Proteomes" id="UP000483379"/>
    </source>
</evidence>
<organism evidence="2 3">
    <name type="scientific">Thiorhodococcus minor</name>
    <dbReference type="NCBI Taxonomy" id="57489"/>
    <lineage>
        <taxon>Bacteria</taxon>
        <taxon>Pseudomonadati</taxon>
        <taxon>Pseudomonadota</taxon>
        <taxon>Gammaproteobacteria</taxon>
        <taxon>Chromatiales</taxon>
        <taxon>Chromatiaceae</taxon>
        <taxon>Thiorhodococcus</taxon>
    </lineage>
</organism>
<feature type="transmembrane region" description="Helical" evidence="1">
    <location>
        <begin position="61"/>
        <end position="80"/>
    </location>
</feature>
<gene>
    <name evidence="2" type="ORF">G3446_16565</name>
</gene>